<feature type="region of interest" description="Disordered" evidence="1">
    <location>
        <begin position="1"/>
        <end position="58"/>
    </location>
</feature>
<organism evidence="2 3">
    <name type="scientific">Metschnikowia pulcherrima</name>
    <dbReference type="NCBI Taxonomy" id="27326"/>
    <lineage>
        <taxon>Eukaryota</taxon>
        <taxon>Fungi</taxon>
        <taxon>Dikarya</taxon>
        <taxon>Ascomycota</taxon>
        <taxon>Saccharomycotina</taxon>
        <taxon>Pichiomycetes</taxon>
        <taxon>Metschnikowiaceae</taxon>
        <taxon>Metschnikowia</taxon>
    </lineage>
</organism>
<accession>A0A8H7GTJ5</accession>
<dbReference type="Proteomes" id="UP000649328">
    <property type="component" value="Unassembled WGS sequence"/>
</dbReference>
<sequence length="231" mass="26202">MPENAEKESYDDNTNADELTLPSSNTGKGLTNGQTASNLNGSNSPDMFPLNEDNEEDELRGHLDTNLRLGSVPCDEGMFKNIHNSRIRQLLIDNYRLLLIKENKQKENHDLWRTYETYEHLISEIIIPKLSQDVNAGNIERIAATKEILTDQTFPLEDHVWKAYCDYIERLESVKLVTSKLVEFLQNQFHGEQVERLAAQLAIVENLIGRLKAGGLGRSKSGSCFPVRICE</sequence>
<dbReference type="AlphaFoldDB" id="A0A8H7GTJ5"/>
<feature type="compositionally biased region" description="Basic and acidic residues" evidence="1">
    <location>
        <begin position="1"/>
        <end position="10"/>
    </location>
</feature>
<gene>
    <name evidence="2" type="ORF">HF325_003351</name>
</gene>
<comment type="caution">
    <text evidence="2">The sequence shown here is derived from an EMBL/GenBank/DDBJ whole genome shotgun (WGS) entry which is preliminary data.</text>
</comment>
<evidence type="ECO:0000313" key="3">
    <source>
        <dbReference type="Proteomes" id="UP000649328"/>
    </source>
</evidence>
<evidence type="ECO:0000313" key="2">
    <source>
        <dbReference type="EMBL" id="KAF8002386.1"/>
    </source>
</evidence>
<keyword evidence="3" id="KW-1185">Reference proteome</keyword>
<proteinExistence type="predicted"/>
<feature type="compositionally biased region" description="Polar residues" evidence="1">
    <location>
        <begin position="16"/>
        <end position="45"/>
    </location>
</feature>
<name>A0A8H7GTJ5_9ASCO</name>
<dbReference type="EMBL" id="JACBPP010000004">
    <property type="protein sequence ID" value="KAF8002386.1"/>
    <property type="molecule type" value="Genomic_DNA"/>
</dbReference>
<protein>
    <submittedName>
        <fullName evidence="2">Uncharacterized protein</fullName>
    </submittedName>
</protein>
<evidence type="ECO:0000256" key="1">
    <source>
        <dbReference type="SAM" id="MobiDB-lite"/>
    </source>
</evidence>
<dbReference type="OrthoDB" id="4023279at2759"/>
<reference evidence="2" key="1">
    <citation type="submission" date="2020-10" db="EMBL/GenBank/DDBJ databases">
        <title>The Whole-Genome Sequence of Metschnikowia persimmonesis, a Novel Endophytic Yeast Species Isolated from Medicinal Plant Diospyros kaki Thumb.</title>
        <authorList>
            <person name="Rahmat E."/>
            <person name="Kang Y."/>
        </authorList>
    </citation>
    <scope>NUCLEOTIDE SEQUENCE</scope>
    <source>
        <strain evidence="2">KIOM G15050</strain>
    </source>
</reference>